<dbReference type="Pfam" id="PF17389">
    <property type="entry name" value="Bac_rhamnosid6H"/>
    <property type="match status" value="1"/>
</dbReference>
<dbReference type="InterPro" id="IPR012341">
    <property type="entry name" value="6hp_glycosidase-like_sf"/>
</dbReference>
<dbReference type="Gene3D" id="2.60.420.10">
    <property type="entry name" value="Maltose phosphorylase, domain 3"/>
    <property type="match status" value="1"/>
</dbReference>
<dbReference type="Pfam" id="PF17390">
    <property type="entry name" value="Bac_rhamnosid_C"/>
    <property type="match status" value="1"/>
</dbReference>
<dbReference type="PANTHER" id="PTHR34987:SF4">
    <property type="entry name" value="ALPHA-L-RHAMNOSIDASE C-TERMINAL DOMAIN-CONTAINING PROTEIN"/>
    <property type="match status" value="1"/>
</dbReference>
<name>A0ABR3WVS5_9PEZI</name>
<reference evidence="3 4" key="1">
    <citation type="journal article" date="2024" name="IMA Fungus">
        <title>IMA Genome - F19 : A genome assembly and annotation guide to empower mycologists, including annotated draft genome sequences of Ceratocystis pirilliformis, Diaporthe australafricana, Fusarium ophioides, Paecilomyces lecythidis, and Sporothrix stenoceras.</title>
        <authorList>
            <person name="Aylward J."/>
            <person name="Wilson A.M."/>
            <person name="Visagie C.M."/>
            <person name="Spraker J."/>
            <person name="Barnes I."/>
            <person name="Buitendag C."/>
            <person name="Ceriani C."/>
            <person name="Del Mar Angel L."/>
            <person name="du Plessis D."/>
            <person name="Fuchs T."/>
            <person name="Gasser K."/>
            <person name="Kramer D."/>
            <person name="Li W."/>
            <person name="Munsamy K."/>
            <person name="Piso A."/>
            <person name="Price J.L."/>
            <person name="Sonnekus B."/>
            <person name="Thomas C."/>
            <person name="van der Nest A."/>
            <person name="van Dijk A."/>
            <person name="van Heerden A."/>
            <person name="van Vuuren N."/>
            <person name="Yilmaz N."/>
            <person name="Duong T.A."/>
            <person name="van der Merwe N.A."/>
            <person name="Wingfield M.J."/>
            <person name="Wingfield B.D."/>
        </authorList>
    </citation>
    <scope>NUCLEOTIDE SEQUENCE [LARGE SCALE GENOMIC DNA]</scope>
    <source>
        <strain evidence="3 4">CMW 18300</strain>
    </source>
</reference>
<evidence type="ECO:0000259" key="1">
    <source>
        <dbReference type="Pfam" id="PF17389"/>
    </source>
</evidence>
<dbReference type="Gene3D" id="2.60.120.560">
    <property type="entry name" value="Exo-inulinase, domain 1"/>
    <property type="match status" value="1"/>
</dbReference>
<evidence type="ECO:0000313" key="3">
    <source>
        <dbReference type="EMBL" id="KAL1867495.1"/>
    </source>
</evidence>
<dbReference type="Gene3D" id="1.50.10.10">
    <property type="match status" value="1"/>
</dbReference>
<organism evidence="3 4">
    <name type="scientific">Diaporthe australafricana</name>
    <dbReference type="NCBI Taxonomy" id="127596"/>
    <lineage>
        <taxon>Eukaryota</taxon>
        <taxon>Fungi</taxon>
        <taxon>Dikarya</taxon>
        <taxon>Ascomycota</taxon>
        <taxon>Pezizomycotina</taxon>
        <taxon>Sordariomycetes</taxon>
        <taxon>Sordariomycetidae</taxon>
        <taxon>Diaporthales</taxon>
        <taxon>Diaporthaceae</taxon>
        <taxon>Diaporthe</taxon>
    </lineage>
</organism>
<evidence type="ECO:0008006" key="5">
    <source>
        <dbReference type="Google" id="ProtNLM"/>
    </source>
</evidence>
<dbReference type="EMBL" id="JAWRVE010000050">
    <property type="protein sequence ID" value="KAL1867495.1"/>
    <property type="molecule type" value="Genomic_DNA"/>
</dbReference>
<dbReference type="InterPro" id="IPR008928">
    <property type="entry name" value="6-hairpin_glycosidase_sf"/>
</dbReference>
<comment type="caution">
    <text evidence="3">The sequence shown here is derived from an EMBL/GenBank/DDBJ whole genome shotgun (WGS) entry which is preliminary data.</text>
</comment>
<feature type="domain" description="Alpha-L-rhamnosidase C-terminal" evidence="2">
    <location>
        <begin position="762"/>
        <end position="815"/>
    </location>
</feature>
<gene>
    <name evidence="3" type="ORF">Daus18300_006339</name>
</gene>
<dbReference type="Proteomes" id="UP001583177">
    <property type="component" value="Unassembled WGS sequence"/>
</dbReference>
<sequence length="840" mass="88759">MAALKCLVSVASIAAQHIAAARIIGSHDRRSEDVFVPVGVALGSAPQIQTQEYAPFTLDEANPVATLDYGGESAGFPFFEISSLTGPLQIEVKYTEEFDGLNQPFGDGPFAFSNQLGNTFRVETFNITSKGRIVAPLLQGGQKWQSLQLLTTGSVSFSQVGFEATIDTVQPEDLPGQFSSDDEVLNEIWKLGARSATAACFDKGSQKAIWEVDAEKGVLARNSRPSLTAEATAWGNYTLEFDTLIEKGGSWWSVAAPIKGNGYTMLLTGELPEATRFANTNTSLTPPNTISLAYGVDFVNQTTLATWILGVFEVQFAVQEGTWYHITASLSSNEYLAVSIDDTQIFNISRSAYPLAAGAFSGSFGFGAYQDQAAYFRNAEVHDTANGTSLYSNALTNPASTLAEYGTAELGASVCLDGPKRDRLVWLGDFYHTARILAASTSRADHSRGTLQFLLDTQLSNGQLDISPNLGYDPKATAEAMAAPAGSFGLPDYQILGLISFNEHVRLHGDVEWARETWEGWQRTIDWLLGNVNGTTGLIRFQSPFAFIGGPDGGSPVSCAAVQALNGSADVAAAVGDTESAERYRTAASSLADAINARLWNDDIGAYSYSIYNVSDISVPGTAFCITSGVASQDQAARSVSALAGLRLGPGYKDTSAVSSDDPAVNISPNTNGFLLPALFQANATAEAGALLRDLWSPMLPGPGARNGTAVGASWEYVNAATLAPGLGFFTSLSHPWGGAPTYVLTEWAAGLQPAAGLAGFGYKSWVLTPGSGVQLGLKEASARVVTPFGDLSVEWAVEGQSISATIQAPADTSGSFVYGDQVVALSGNSTYELTVDIST</sequence>
<evidence type="ECO:0000259" key="2">
    <source>
        <dbReference type="Pfam" id="PF17390"/>
    </source>
</evidence>
<evidence type="ECO:0000313" key="4">
    <source>
        <dbReference type="Proteomes" id="UP001583177"/>
    </source>
</evidence>
<protein>
    <recommendedName>
        <fullName evidence="5">Alpha-L-rhamnosidase</fullName>
    </recommendedName>
</protein>
<dbReference type="InterPro" id="IPR035398">
    <property type="entry name" value="Bac_rhamnosid_C"/>
</dbReference>
<dbReference type="PANTHER" id="PTHR34987">
    <property type="entry name" value="C, PUTATIVE (AFU_ORTHOLOGUE AFUA_3G02880)-RELATED"/>
    <property type="match status" value="1"/>
</dbReference>
<proteinExistence type="predicted"/>
<accession>A0ABR3WVS5</accession>
<dbReference type="InterPro" id="IPR035396">
    <property type="entry name" value="Bac_rhamnosid6H"/>
</dbReference>
<keyword evidence="4" id="KW-1185">Reference proteome</keyword>
<feature type="domain" description="Alpha-L-rhamnosidase six-hairpin glycosidase" evidence="1">
    <location>
        <begin position="392"/>
        <end position="613"/>
    </location>
</feature>
<dbReference type="SUPFAM" id="SSF48208">
    <property type="entry name" value="Six-hairpin glycosidases"/>
    <property type="match status" value="1"/>
</dbReference>